<organism evidence="2 3">
    <name type="scientific">Streptomyces zhihengii</name>
    <dbReference type="NCBI Taxonomy" id="1818004"/>
    <lineage>
        <taxon>Bacteria</taxon>
        <taxon>Bacillati</taxon>
        <taxon>Actinomycetota</taxon>
        <taxon>Actinomycetes</taxon>
        <taxon>Kitasatosporales</taxon>
        <taxon>Streptomycetaceae</taxon>
        <taxon>Streptomyces</taxon>
    </lineage>
</organism>
<proteinExistence type="predicted"/>
<protein>
    <submittedName>
        <fullName evidence="2">VOC family protein</fullName>
    </submittedName>
</protein>
<dbReference type="Pfam" id="PF18029">
    <property type="entry name" value="Glyoxalase_6"/>
    <property type="match status" value="1"/>
</dbReference>
<gene>
    <name evidence="2" type="ORF">JE024_33225</name>
</gene>
<dbReference type="PANTHER" id="PTHR35908">
    <property type="entry name" value="HYPOTHETICAL FUSION PROTEIN"/>
    <property type="match status" value="1"/>
</dbReference>
<dbReference type="EMBL" id="JAFEJA010000002">
    <property type="protein sequence ID" value="MBM9623462.1"/>
    <property type="molecule type" value="Genomic_DNA"/>
</dbReference>
<evidence type="ECO:0000313" key="2">
    <source>
        <dbReference type="EMBL" id="MBM9623462.1"/>
    </source>
</evidence>
<keyword evidence="3" id="KW-1185">Reference proteome</keyword>
<dbReference type="InterPro" id="IPR037523">
    <property type="entry name" value="VOC_core"/>
</dbReference>
<accession>A0ABS2V1X3</accession>
<dbReference type="CDD" id="cd06587">
    <property type="entry name" value="VOC"/>
    <property type="match status" value="1"/>
</dbReference>
<evidence type="ECO:0000259" key="1">
    <source>
        <dbReference type="PROSITE" id="PS51819"/>
    </source>
</evidence>
<feature type="domain" description="VOC" evidence="1">
    <location>
        <begin position="6"/>
        <end position="122"/>
    </location>
</feature>
<comment type="caution">
    <text evidence="2">The sequence shown here is derived from an EMBL/GenBank/DDBJ whole genome shotgun (WGS) entry which is preliminary data.</text>
</comment>
<dbReference type="Gene3D" id="3.10.180.10">
    <property type="entry name" value="2,3-Dihydroxybiphenyl 1,2-Dioxygenase, domain 1"/>
    <property type="match status" value="1"/>
</dbReference>
<dbReference type="Proteomes" id="UP000664109">
    <property type="component" value="Unassembled WGS sequence"/>
</dbReference>
<evidence type="ECO:0000313" key="3">
    <source>
        <dbReference type="Proteomes" id="UP000664109"/>
    </source>
</evidence>
<reference evidence="2 3" key="1">
    <citation type="journal article" date="2016" name="Arch. Microbiol.">
        <title>Streptomyces zhihengii sp. nov., isolated from rhizospheric soil of Psammosilene tunicoides.</title>
        <authorList>
            <person name="Huang M.J."/>
            <person name="Fei J.J."/>
            <person name="Salam N."/>
            <person name="Kim C.J."/>
            <person name="Hozzein W.N."/>
            <person name="Xiao M."/>
            <person name="Huang H.Q."/>
            <person name="Li W.J."/>
        </authorList>
    </citation>
    <scope>NUCLEOTIDE SEQUENCE [LARGE SCALE GENOMIC DNA]</scope>
    <source>
        <strain evidence="2 3">YIM T102</strain>
    </source>
</reference>
<dbReference type="RefSeq" id="WP_205377594.1">
    <property type="nucleotide sequence ID" value="NZ_JAFEJA010000002.1"/>
</dbReference>
<dbReference type="InterPro" id="IPR041581">
    <property type="entry name" value="Glyoxalase_6"/>
</dbReference>
<dbReference type="PROSITE" id="PS51819">
    <property type="entry name" value="VOC"/>
    <property type="match status" value="1"/>
</dbReference>
<name>A0ABS2V1X3_9ACTN</name>
<sequence length="122" mass="13438">MPPRMSLRAITLDCSDVPALAAFYQQATGLDPHPESHAEFAGLTDGNGLLLGFQRVDGYRAPRWPDQGVPQQIHLDFAVDDLDEAEARLLELGAGKPDHQPDENRWRVLTDPAGHPFCLVRG</sequence>
<dbReference type="SUPFAM" id="SSF54593">
    <property type="entry name" value="Glyoxalase/Bleomycin resistance protein/Dihydroxybiphenyl dioxygenase"/>
    <property type="match status" value="1"/>
</dbReference>
<dbReference type="InterPro" id="IPR029068">
    <property type="entry name" value="Glyas_Bleomycin-R_OHBP_Dase"/>
</dbReference>
<dbReference type="PANTHER" id="PTHR35908:SF1">
    <property type="entry name" value="CONSERVED PROTEIN"/>
    <property type="match status" value="1"/>
</dbReference>